<gene>
    <name evidence="7" type="ORF">SAMN05421879_106115</name>
</gene>
<name>A0A285VRS0_9MICO</name>
<accession>A0A285VRS0</accession>
<dbReference type="InterPro" id="IPR033749">
    <property type="entry name" value="Polyprenyl_synt_CS"/>
</dbReference>
<dbReference type="GO" id="GO:0004659">
    <property type="term" value="F:prenyltransferase activity"/>
    <property type="evidence" value="ECO:0007669"/>
    <property type="project" value="InterPro"/>
</dbReference>
<dbReference type="CDD" id="cd00685">
    <property type="entry name" value="Trans_IPPS_HT"/>
    <property type="match status" value="1"/>
</dbReference>
<evidence type="ECO:0000256" key="3">
    <source>
        <dbReference type="ARBA" id="ARBA00022679"/>
    </source>
</evidence>
<dbReference type="PANTHER" id="PTHR12001:SF69">
    <property type="entry name" value="ALL TRANS-POLYPRENYL-DIPHOSPHATE SYNTHASE PDSS1"/>
    <property type="match status" value="1"/>
</dbReference>
<reference evidence="8" key="1">
    <citation type="submission" date="2017-08" db="EMBL/GenBank/DDBJ databases">
        <authorList>
            <person name="Varghese N."/>
            <person name="Submissions S."/>
        </authorList>
    </citation>
    <scope>NUCLEOTIDE SEQUENCE [LARGE SCALE GENOMIC DNA]</scope>
    <source>
        <strain evidence="8">USBA17B2</strain>
    </source>
</reference>
<evidence type="ECO:0000256" key="4">
    <source>
        <dbReference type="ARBA" id="ARBA00022723"/>
    </source>
</evidence>
<dbReference type="SUPFAM" id="SSF48576">
    <property type="entry name" value="Terpenoid synthases"/>
    <property type="match status" value="1"/>
</dbReference>
<dbReference type="EMBL" id="OBQK01000006">
    <property type="protein sequence ID" value="SOC55926.1"/>
    <property type="molecule type" value="Genomic_DNA"/>
</dbReference>
<evidence type="ECO:0000256" key="2">
    <source>
        <dbReference type="ARBA" id="ARBA00006706"/>
    </source>
</evidence>
<evidence type="ECO:0000256" key="5">
    <source>
        <dbReference type="ARBA" id="ARBA00022842"/>
    </source>
</evidence>
<dbReference type="SFLD" id="SFLDG01017">
    <property type="entry name" value="Polyprenyl_Transferase_Like"/>
    <property type="match status" value="1"/>
</dbReference>
<evidence type="ECO:0000256" key="6">
    <source>
        <dbReference type="RuleBase" id="RU004466"/>
    </source>
</evidence>
<dbReference type="InterPro" id="IPR008949">
    <property type="entry name" value="Isoprenoid_synthase_dom_sf"/>
</dbReference>
<dbReference type="PROSITE" id="PS00444">
    <property type="entry name" value="POLYPRENYL_SYNTHASE_2"/>
    <property type="match status" value="1"/>
</dbReference>
<organism evidence="7 8">
    <name type="scientific">Ornithinimicrobium cerasi</name>
    <dbReference type="NCBI Taxonomy" id="2248773"/>
    <lineage>
        <taxon>Bacteria</taxon>
        <taxon>Bacillati</taxon>
        <taxon>Actinomycetota</taxon>
        <taxon>Actinomycetes</taxon>
        <taxon>Micrococcales</taxon>
        <taxon>Ornithinimicrobiaceae</taxon>
        <taxon>Ornithinimicrobium</taxon>
    </lineage>
</organism>
<keyword evidence="5" id="KW-0460">Magnesium</keyword>
<dbReference type="InterPro" id="IPR000092">
    <property type="entry name" value="Polyprenyl_synt"/>
</dbReference>
<protein>
    <submittedName>
        <fullName evidence="7">Heptaprenyl diphosphate synthase</fullName>
    </submittedName>
</protein>
<evidence type="ECO:0000313" key="8">
    <source>
        <dbReference type="Proteomes" id="UP000219688"/>
    </source>
</evidence>
<evidence type="ECO:0000313" key="7">
    <source>
        <dbReference type="EMBL" id="SOC55926.1"/>
    </source>
</evidence>
<dbReference type="STRING" id="1122622.GCA_000421185_00118"/>
<dbReference type="PANTHER" id="PTHR12001">
    <property type="entry name" value="GERANYLGERANYL PYROPHOSPHATE SYNTHASE"/>
    <property type="match status" value="1"/>
</dbReference>
<dbReference type="Pfam" id="PF00348">
    <property type="entry name" value="polyprenyl_synt"/>
    <property type="match status" value="1"/>
</dbReference>
<proteinExistence type="inferred from homology"/>
<comment type="cofactor">
    <cofactor evidence="1">
        <name>Mg(2+)</name>
        <dbReference type="ChEBI" id="CHEBI:18420"/>
    </cofactor>
</comment>
<sequence length="363" mass="37111">MTVSAAPSDISDAGGASDLSGLPGLDEGLQARVAEGMAAVAVRLAEVVDHDDPFIAGASAHLAAAGGKRFRPLLTLLASEVGTGWNAAVVDAAVGVELTHLASLYHDDVMDEADLRRGVPSANARYGNATAILVGDLLFGTASSVVADLGAEAVKIQAQTFVRLCAGQIRDDLQTEVQLGSADGTHASPLAGDADDPAAVTAYLEILADKTGALIATAARYGGMFGGCDAATVHVLTGYGEKLGVVFQLADDLLDVASAADTSGKTPGTDLREGKATLPVLYARTSQDPDDARLLELTRGPIHDPQELDEALALLRAHPAMEQARAHTGRLAAEARALLDDLADGPAVDALRALVDGVALRSS</sequence>
<keyword evidence="8" id="KW-1185">Reference proteome</keyword>
<evidence type="ECO:0000256" key="1">
    <source>
        <dbReference type="ARBA" id="ARBA00001946"/>
    </source>
</evidence>
<dbReference type="Proteomes" id="UP000219688">
    <property type="component" value="Unassembled WGS sequence"/>
</dbReference>
<dbReference type="SFLD" id="SFLDS00005">
    <property type="entry name" value="Isoprenoid_Synthase_Type_I"/>
    <property type="match status" value="1"/>
</dbReference>
<dbReference type="GO" id="GO:0046872">
    <property type="term" value="F:metal ion binding"/>
    <property type="evidence" value="ECO:0007669"/>
    <property type="project" value="UniProtKB-KW"/>
</dbReference>
<keyword evidence="4" id="KW-0479">Metal-binding</keyword>
<keyword evidence="3 6" id="KW-0808">Transferase</keyword>
<dbReference type="AlphaFoldDB" id="A0A285VRS0"/>
<comment type="similarity">
    <text evidence="2 6">Belongs to the FPP/GGPP synthase family.</text>
</comment>
<dbReference type="GO" id="GO:0008299">
    <property type="term" value="P:isoprenoid biosynthetic process"/>
    <property type="evidence" value="ECO:0007669"/>
    <property type="project" value="InterPro"/>
</dbReference>
<dbReference type="Gene3D" id="1.10.600.10">
    <property type="entry name" value="Farnesyl Diphosphate Synthase"/>
    <property type="match status" value="1"/>
</dbReference>